<dbReference type="InterPro" id="IPR036737">
    <property type="entry name" value="OmpA-like_sf"/>
</dbReference>
<proteinExistence type="predicted"/>
<dbReference type="PANTHER" id="PTHR42754:SF1">
    <property type="entry name" value="LIPOPROTEIN"/>
    <property type="match status" value="1"/>
</dbReference>
<accession>A0A7M1B3B5</accession>
<evidence type="ECO:0000313" key="2">
    <source>
        <dbReference type="EMBL" id="QOP44223.1"/>
    </source>
</evidence>
<feature type="chain" id="PRO_5032442383" description="OmpA-like domain-containing protein" evidence="1">
    <location>
        <begin position="19"/>
        <end position="578"/>
    </location>
</feature>
<gene>
    <name evidence="2" type="ORF">FJR45_09810</name>
</gene>
<reference evidence="2 3" key="1">
    <citation type="submission" date="2019-06" db="EMBL/GenBank/DDBJ databases">
        <title>Sulfurimonas gotlandica sp. nov., a chemoautotrophic and psychrotolerant epsilonproteobacterium isolated from a pelagic redoxcline, and an emended description of the genus Sulfurimonas.</title>
        <authorList>
            <person name="Wang S."/>
            <person name="Jiang L."/>
            <person name="Shao Z."/>
        </authorList>
    </citation>
    <scope>NUCLEOTIDE SEQUENCE [LARGE SCALE GENOMIC DNA]</scope>
    <source>
        <strain evidence="2 3">S2-6</strain>
    </source>
</reference>
<keyword evidence="1" id="KW-0732">Signal</keyword>
<evidence type="ECO:0008006" key="4">
    <source>
        <dbReference type="Google" id="ProtNLM"/>
    </source>
</evidence>
<sequence>MKLTLLILLLFYNFLLHAKTSDDFALIIHKPFQSGLVDITQNYDGTLSVLGFTYDFKKQGLHANKTYNDPFAYLQSLSNKYGAKINLIRVNDKAQIIQSKIIPLTQFAKPASFVKTPTNGYIIGGYTMGGSQLLVLLDAALHLQRSVSFGTKNNNTIHKLVALKDGEVLAIGTSFTSRSTQDNMFQTGLGNDDVCISRFDKDANLLWTKKYGTQYDDQGIDAAEADDGSIIVLSTTHTKMKTAVNISRLTQNGDNIWLKEIPGNGFNEPVSLLRLKDQNFVISLVKTDAMHKKQIRLVKFDIYKNILIDSEISTTYSSQINDLREFSDGTLIGVGFVQDTSNTDGLAMIISKNLKLLKQEHYGGQNYDVFNKAVILANSQIGVAGIHTDENSNENNMWILKLNKDATIAQIAIDTLDFYTQLRQLFQKEIETKKVIIKKDLTIEFAAKNLYFKAGEYKLDKQQKKFFREFFTKLVNFLYTHRMQVKTLEINGHTSSEWENSTFSERFLNNEDLSMKRSYEAFRSLFLVQDPTKQKYLTHILKGSGLNYRNRIISDHRENKEKSRRVSLKIILNKHSRH</sequence>
<dbReference type="EMBL" id="CP041235">
    <property type="protein sequence ID" value="QOP44223.1"/>
    <property type="molecule type" value="Genomic_DNA"/>
</dbReference>
<name>A0A7M1B3B5_9BACT</name>
<dbReference type="PANTHER" id="PTHR42754">
    <property type="entry name" value="ENDOGLUCANASE"/>
    <property type="match status" value="1"/>
</dbReference>
<dbReference type="Gene3D" id="3.30.1330.60">
    <property type="entry name" value="OmpA-like domain"/>
    <property type="match status" value="1"/>
</dbReference>
<dbReference type="AlphaFoldDB" id="A0A7M1B3B5"/>
<keyword evidence="3" id="KW-1185">Reference proteome</keyword>
<evidence type="ECO:0000313" key="3">
    <source>
        <dbReference type="Proteomes" id="UP000593719"/>
    </source>
</evidence>
<dbReference type="RefSeq" id="WP_193150378.1">
    <property type="nucleotide sequence ID" value="NZ_CP041235.1"/>
</dbReference>
<organism evidence="2 3">
    <name type="scientific">Sulfurimonas sediminis</name>
    <dbReference type="NCBI Taxonomy" id="2590020"/>
    <lineage>
        <taxon>Bacteria</taxon>
        <taxon>Pseudomonadati</taxon>
        <taxon>Campylobacterota</taxon>
        <taxon>Epsilonproteobacteria</taxon>
        <taxon>Campylobacterales</taxon>
        <taxon>Sulfurimonadaceae</taxon>
        <taxon>Sulfurimonas</taxon>
    </lineage>
</organism>
<evidence type="ECO:0000256" key="1">
    <source>
        <dbReference type="SAM" id="SignalP"/>
    </source>
</evidence>
<feature type="signal peptide" evidence="1">
    <location>
        <begin position="1"/>
        <end position="18"/>
    </location>
</feature>
<dbReference type="Proteomes" id="UP000593719">
    <property type="component" value="Chromosome"/>
</dbReference>
<protein>
    <recommendedName>
        <fullName evidence="4">OmpA-like domain-containing protein</fullName>
    </recommendedName>
</protein>
<dbReference type="KEGG" id="ssei:FJR45_09810"/>